<dbReference type="AlphaFoldDB" id="A0A0R0LW40"/>
<evidence type="ECO:0000313" key="2">
    <source>
        <dbReference type="Proteomes" id="UP000051530"/>
    </source>
</evidence>
<evidence type="ECO:0000313" key="1">
    <source>
        <dbReference type="EMBL" id="KRH93574.1"/>
    </source>
</evidence>
<dbReference type="InterPro" id="IPR029058">
    <property type="entry name" value="AB_hydrolase_fold"/>
</dbReference>
<reference evidence="1 2" key="1">
    <citation type="submission" date="2015-07" db="EMBL/GenBank/DDBJ databases">
        <title>The genome of Pseudoloma neurophilia, a relevant intracellular parasite of the zebrafish.</title>
        <authorList>
            <person name="Ndikumana S."/>
            <person name="Pelin A."/>
            <person name="Sanders J."/>
            <person name="Corradi N."/>
        </authorList>
    </citation>
    <scope>NUCLEOTIDE SEQUENCE [LARGE SCALE GENOMIC DNA]</scope>
    <source>
        <strain evidence="1 2">MK1</strain>
    </source>
</reference>
<dbReference type="EMBL" id="LGUB01000290">
    <property type="protein sequence ID" value="KRH93574.1"/>
    <property type="molecule type" value="Genomic_DNA"/>
</dbReference>
<feature type="non-terminal residue" evidence="1">
    <location>
        <position position="1"/>
    </location>
</feature>
<protein>
    <recommendedName>
        <fullName evidence="3">Alpha/beta hydrolase</fullName>
    </recommendedName>
</protein>
<evidence type="ECO:0008006" key="3">
    <source>
        <dbReference type="Google" id="ProtNLM"/>
    </source>
</evidence>
<dbReference type="Proteomes" id="UP000051530">
    <property type="component" value="Unassembled WGS sequence"/>
</dbReference>
<gene>
    <name evidence="1" type="ORF">M153_7560002</name>
</gene>
<comment type="caution">
    <text evidence="1">The sequence shown here is derived from an EMBL/GenBank/DDBJ whole genome shotgun (WGS) entry which is preliminary data.</text>
</comment>
<keyword evidence="2" id="KW-1185">Reference proteome</keyword>
<name>A0A0R0LW40_9MICR</name>
<sequence>SQEVKSVKFERCQSFLELNTVIGRYFNLNLKEYHEINSISTFLIFSKQPVIMIGSEDDFLLGLRYKIIEKLKNHVQLLLVPAGGHLGNLDNLWQCYYEKIVNECLKGFSAYEN</sequence>
<dbReference type="SUPFAM" id="SSF53474">
    <property type="entry name" value="alpha/beta-Hydrolases"/>
    <property type="match status" value="1"/>
</dbReference>
<dbReference type="VEuPathDB" id="MicrosporidiaDB:M153_7560002"/>
<proteinExistence type="predicted"/>
<accession>A0A0R0LW40</accession>
<organism evidence="1 2">
    <name type="scientific">Pseudoloma neurophilia</name>
    <dbReference type="NCBI Taxonomy" id="146866"/>
    <lineage>
        <taxon>Eukaryota</taxon>
        <taxon>Fungi</taxon>
        <taxon>Fungi incertae sedis</taxon>
        <taxon>Microsporidia</taxon>
        <taxon>Pseudoloma</taxon>
    </lineage>
</organism>